<feature type="transmembrane region" description="Helical" evidence="1">
    <location>
        <begin position="63"/>
        <end position="85"/>
    </location>
</feature>
<dbReference type="InterPro" id="IPR021484">
    <property type="entry name" value="DUF3137"/>
</dbReference>
<name>A0A345Z5B4_9MOLU</name>
<gene>
    <name evidence="2" type="ORF">SALLE_v1c11230</name>
</gene>
<feature type="transmembrane region" description="Helical" evidence="1">
    <location>
        <begin position="31"/>
        <end position="51"/>
    </location>
</feature>
<dbReference type="KEGG" id="salx:SALLE_v1c11230"/>
<reference evidence="2 3" key="1">
    <citation type="submission" date="2018-07" db="EMBL/GenBank/DDBJ databases">
        <title>Complete genome sequence of Spiroplasma alleghenense PLHS-1 (ATCC 51752).</title>
        <authorList>
            <person name="Chou L."/>
            <person name="Lee T.-Y."/>
            <person name="Tsai Y.-M."/>
            <person name="Kuo C.-H."/>
        </authorList>
    </citation>
    <scope>NUCLEOTIDE SEQUENCE [LARGE SCALE GENOMIC DNA]</scope>
    <source>
        <strain evidence="2 3">PLHS-1</strain>
    </source>
</reference>
<organism evidence="2 3">
    <name type="scientific">Spiroplasma alleghenense</name>
    <dbReference type="NCBI Taxonomy" id="216931"/>
    <lineage>
        <taxon>Bacteria</taxon>
        <taxon>Bacillati</taxon>
        <taxon>Mycoplasmatota</taxon>
        <taxon>Mollicutes</taxon>
        <taxon>Entomoplasmatales</taxon>
        <taxon>Spiroplasmataceae</taxon>
        <taxon>Spiroplasma</taxon>
    </lineage>
</organism>
<dbReference type="Proteomes" id="UP000254792">
    <property type="component" value="Chromosome"/>
</dbReference>
<dbReference type="RefSeq" id="WP_115558677.1">
    <property type="nucleotide sequence ID" value="NZ_CP031376.1"/>
</dbReference>
<evidence type="ECO:0000313" key="3">
    <source>
        <dbReference type="Proteomes" id="UP000254792"/>
    </source>
</evidence>
<proteinExistence type="predicted"/>
<evidence type="ECO:0000256" key="1">
    <source>
        <dbReference type="SAM" id="Phobius"/>
    </source>
</evidence>
<evidence type="ECO:0000313" key="2">
    <source>
        <dbReference type="EMBL" id="AXK51793.1"/>
    </source>
</evidence>
<dbReference type="AlphaFoldDB" id="A0A345Z5B4"/>
<dbReference type="OrthoDB" id="401412at2"/>
<dbReference type="Pfam" id="PF11335">
    <property type="entry name" value="DUF3137"/>
    <property type="match status" value="1"/>
</dbReference>
<protein>
    <recommendedName>
        <fullName evidence="4">DUF3137 domain-containing protein</fullName>
    </recommendedName>
</protein>
<dbReference type="EMBL" id="CP031376">
    <property type="protein sequence ID" value="AXK51793.1"/>
    <property type="molecule type" value="Genomic_DNA"/>
</dbReference>
<keyword evidence="3" id="KW-1185">Reference proteome</keyword>
<accession>A0A345Z5B4</accession>
<evidence type="ECO:0008006" key="4">
    <source>
        <dbReference type="Google" id="ProtNLM"/>
    </source>
</evidence>
<keyword evidence="1" id="KW-0472">Membrane</keyword>
<sequence>MNKNYESLKQLIKEDVEDVFKDSNKKIRRPWLGFFIIGVILIIISPIIWGILTATNQAEFNSWWKILLVMVLPVIGAFLAGFYQIQLTNFKKKLKSQINFNKYYKAGLQISIDREVNDCLIQNNKITSAFDLKEYSHLDSSWKLSKNHSFLNFDFKNFQASYGVVNYERYVNKKHEYCKQEFFQLICLEADKSHDFEMFFKTYKFNLDKGHNKVSLESTEFNKLVNLYSSDQIEARKVFPPIKMQKVLDSLNQKDKARFRFLFVKKNTIFGQIKTFNAKHAFRSDFNDFKYDKDNDKLVDNIYKKITQELADINQINDFLNILELY</sequence>
<keyword evidence="1" id="KW-0812">Transmembrane</keyword>
<keyword evidence="1" id="KW-1133">Transmembrane helix</keyword>